<dbReference type="PANTHER" id="PTHR43427:SF6">
    <property type="entry name" value="CHLORIDE CHANNEL PROTEIN CLC-E"/>
    <property type="match status" value="1"/>
</dbReference>
<evidence type="ECO:0000256" key="4">
    <source>
        <dbReference type="ARBA" id="ARBA00022989"/>
    </source>
</evidence>
<keyword evidence="4 10" id="KW-1133">Transmembrane helix</keyword>
<feature type="transmembrane region" description="Helical" evidence="10">
    <location>
        <begin position="255"/>
        <end position="272"/>
    </location>
</feature>
<feature type="transmembrane region" description="Helical" evidence="10">
    <location>
        <begin position="350"/>
        <end position="372"/>
    </location>
</feature>
<dbReference type="AlphaFoldDB" id="A0A1M4ZTQ7"/>
<evidence type="ECO:0000256" key="1">
    <source>
        <dbReference type="ARBA" id="ARBA00004141"/>
    </source>
</evidence>
<reference evidence="11 12" key="1">
    <citation type="submission" date="2016-11" db="EMBL/GenBank/DDBJ databases">
        <authorList>
            <person name="Jaros S."/>
            <person name="Januszkiewicz K."/>
            <person name="Wedrychowicz H."/>
        </authorList>
    </citation>
    <scope>NUCLEOTIDE SEQUENCE [LARGE SCALE GENOMIC DNA]</scope>
    <source>
        <strain evidence="11 12">DSM 14828</strain>
    </source>
</reference>
<feature type="transmembrane region" description="Helical" evidence="10">
    <location>
        <begin position="12"/>
        <end position="33"/>
    </location>
</feature>
<keyword evidence="12" id="KW-1185">Reference proteome</keyword>
<dbReference type="RefSeq" id="WP_073271957.1">
    <property type="nucleotide sequence ID" value="NZ_FQTU01000019.1"/>
</dbReference>
<evidence type="ECO:0000313" key="11">
    <source>
        <dbReference type="EMBL" id="SHF21217.1"/>
    </source>
</evidence>
<evidence type="ECO:0000256" key="8">
    <source>
        <dbReference type="ARBA" id="ARBA00023214"/>
    </source>
</evidence>
<sequence>MKTISEYVGKYMVKWLTVATVVGVGGGFSAVALNKSIDLVSRISNNFHIGLTPLIGGVLVSMIYLWDRNASGFGTDHYMNEVNRHGGYLKVKTLFSKLAATAATLGFNGSGGVEGPMLVMGGSMADVVLKIPFIKNKFNKEDRRILTICGAAGAIGAIFRSPLGGGIFVVEILYRSSLHYGDLFPAMLSSTMGFVVYSMISKPTPLFLIPDYLPDVYNVPFLILAGILAGIASLVFMSVFSYSRQIFSRIPYSKIHPVLGGALTGLILLVLPNVGGKGNFVIQEMIDMDFPIMILLLLFIGKILATSFTVASGGSAGLVIPALFVGALAGNGISTLVANGNLGLSSSLVITGMAASLASIANVPVAAAIMLVEMVGLRLGVPATLGSIIGYAVGHSKVIYGINSPDQWQYEEMKVWRDLDAKDESH</sequence>
<evidence type="ECO:0000313" key="12">
    <source>
        <dbReference type="Proteomes" id="UP000184251"/>
    </source>
</evidence>
<keyword evidence="2" id="KW-0813">Transport</keyword>
<dbReference type="InterPro" id="IPR001807">
    <property type="entry name" value="ClC"/>
</dbReference>
<name>A0A1M4ZTQ7_9FIRM</name>
<dbReference type="Pfam" id="PF00654">
    <property type="entry name" value="Voltage_CLC"/>
    <property type="match status" value="1"/>
</dbReference>
<keyword evidence="5" id="KW-0406">Ion transport</keyword>
<organism evidence="11 12">
    <name type="scientific">Alkalibacter saccharofermentans DSM 14828</name>
    <dbReference type="NCBI Taxonomy" id="1120975"/>
    <lineage>
        <taxon>Bacteria</taxon>
        <taxon>Bacillati</taxon>
        <taxon>Bacillota</taxon>
        <taxon>Clostridia</taxon>
        <taxon>Eubacteriales</taxon>
        <taxon>Eubacteriaceae</taxon>
        <taxon>Alkalibacter</taxon>
    </lineage>
</organism>
<dbReference type="GO" id="GO:0005254">
    <property type="term" value="F:chloride channel activity"/>
    <property type="evidence" value="ECO:0007669"/>
    <property type="project" value="UniProtKB-KW"/>
</dbReference>
<dbReference type="Proteomes" id="UP000184251">
    <property type="component" value="Unassembled WGS sequence"/>
</dbReference>
<dbReference type="SUPFAM" id="SSF81340">
    <property type="entry name" value="Clc chloride channel"/>
    <property type="match status" value="1"/>
</dbReference>
<dbReference type="Gene3D" id="1.10.3080.10">
    <property type="entry name" value="Clc chloride channel"/>
    <property type="match status" value="1"/>
</dbReference>
<gene>
    <name evidence="11" type="ORF">SAMN02746064_02139</name>
</gene>
<dbReference type="InterPro" id="IPR014743">
    <property type="entry name" value="Cl-channel_core"/>
</dbReference>
<feature type="transmembrane region" description="Helical" evidence="10">
    <location>
        <begin position="292"/>
        <end position="311"/>
    </location>
</feature>
<keyword evidence="9" id="KW-0407">Ion channel</keyword>
<evidence type="ECO:0000256" key="6">
    <source>
        <dbReference type="ARBA" id="ARBA00023136"/>
    </source>
</evidence>
<feature type="transmembrane region" description="Helical" evidence="10">
    <location>
        <begin position="182"/>
        <end position="200"/>
    </location>
</feature>
<evidence type="ECO:0000256" key="2">
    <source>
        <dbReference type="ARBA" id="ARBA00022448"/>
    </source>
</evidence>
<dbReference type="OrthoDB" id="9767361at2"/>
<dbReference type="InterPro" id="IPR050368">
    <property type="entry name" value="ClC-type_chloride_channel"/>
</dbReference>
<feature type="transmembrane region" description="Helical" evidence="10">
    <location>
        <begin position="318"/>
        <end position="338"/>
    </location>
</feature>
<evidence type="ECO:0000256" key="7">
    <source>
        <dbReference type="ARBA" id="ARBA00023173"/>
    </source>
</evidence>
<keyword evidence="8" id="KW-0868">Chloride</keyword>
<evidence type="ECO:0000256" key="5">
    <source>
        <dbReference type="ARBA" id="ARBA00023065"/>
    </source>
</evidence>
<comment type="subcellular location">
    <subcellularLocation>
        <location evidence="1">Membrane</location>
        <topology evidence="1">Multi-pass membrane protein</topology>
    </subcellularLocation>
</comment>
<feature type="transmembrane region" description="Helical" evidence="10">
    <location>
        <begin position="220"/>
        <end position="243"/>
    </location>
</feature>
<dbReference type="PANTHER" id="PTHR43427">
    <property type="entry name" value="CHLORIDE CHANNEL PROTEIN CLC-E"/>
    <property type="match status" value="1"/>
</dbReference>
<evidence type="ECO:0000256" key="3">
    <source>
        <dbReference type="ARBA" id="ARBA00022692"/>
    </source>
</evidence>
<dbReference type="EMBL" id="FQTU01000019">
    <property type="protein sequence ID" value="SHF21217.1"/>
    <property type="molecule type" value="Genomic_DNA"/>
</dbReference>
<evidence type="ECO:0000256" key="9">
    <source>
        <dbReference type="ARBA" id="ARBA00023303"/>
    </source>
</evidence>
<protein>
    <submittedName>
        <fullName evidence="11">Chloride channel protein, CIC family</fullName>
    </submittedName>
</protein>
<proteinExistence type="predicted"/>
<keyword evidence="6 10" id="KW-0472">Membrane</keyword>
<feature type="transmembrane region" description="Helical" evidence="10">
    <location>
        <begin position="45"/>
        <end position="66"/>
    </location>
</feature>
<keyword evidence="7" id="KW-0869">Chloride channel</keyword>
<dbReference type="CDD" id="cd00400">
    <property type="entry name" value="Voltage_gated_ClC"/>
    <property type="match status" value="1"/>
</dbReference>
<dbReference type="GO" id="GO:0034707">
    <property type="term" value="C:chloride channel complex"/>
    <property type="evidence" value="ECO:0007669"/>
    <property type="project" value="UniProtKB-KW"/>
</dbReference>
<keyword evidence="3 10" id="KW-0812">Transmembrane</keyword>
<feature type="transmembrane region" description="Helical" evidence="10">
    <location>
        <begin position="145"/>
        <end position="170"/>
    </location>
</feature>
<evidence type="ECO:0000256" key="10">
    <source>
        <dbReference type="SAM" id="Phobius"/>
    </source>
</evidence>
<dbReference type="PRINTS" id="PR00762">
    <property type="entry name" value="CLCHANNEL"/>
</dbReference>
<dbReference type="STRING" id="1120975.SAMN02746064_02139"/>
<accession>A0A1M4ZTQ7</accession>